<sequence length="1244" mass="139801">MAKELGEGSELMEAAVAELLVCPKLHALHDSRWLLESLPSPLCLACAAETLQGDGASLVRKNHVLSCLRDVLTQHAALVIPLLTQDGRVCVHFIATLFGILKSTEDNCILDLSIEVLVMFLVKLKLERYLHYLLKECQQELCKVAITRGSLPILILLGKLADIIPIFADELLNEHSNMLEHLATSLMYPNERIKAAVCYLYGKLYSVPNAAERLFVHFTERLCGLFLTTLKNAQTKELQLNCMGLLNQLLKYDHFVSVIMSNSGKGADSTSPELFEGESPLPLILKKLLLSRDELLQVASAQCIAAVLVHSPAKYASIFIHADIPEFLFECLFCTSEILIWSIYCCLLLLTEEHLFFSKCHTVYGIEPILKSLREVLHLNNVELHKQGLLLLTEILKRQPVEIKLFTNATVFKDAVSVLVEAVNCPVLEVASEAVKAATVLLRKDHVSFPPVQYGELQKLVESVLKQCSDLPLLPPNRGLMGHQNKAVSRQGQFMQSALESFRNACRLAMEYQNDPLAQENPFTAPNSERKDTLKSFSEFLLRMSDSICIPIFMNYSERVVRPALMEVFISTLNILFRIVPDMSKRFSIKLATSSFIRLNLELKATFCAGQSNPALNLACSSFLHSLCLSLHSSSKKMANSTQEEQEISGLLQRNLLQLNSGVEESLTLLSEIPDSCCLDATLRSHQYSLLLLFYFAFSQGDRFVPEAELFSAIRSFLLSLQHQGDCPPPYVFRAALYLLGICQDKTKALDVASLSCIKRVLEITSDFALVYVHHPQLLNFFLFYPELMGRFGHRILELWFSCEDYNQTESEDAVTRINNSVSDSANYFDSLLCMLKENPSALLVLLDLVCQGTKEVAHKVLVTLETFLKANEDVCVCDLLRSQFLQILQKLLVENSSSILQENQTLPLLLNLLFLVQLRYVMERELDSTDFRLIHLVSNLSGKCSPTDLELLQPSLNFLYWSLQQTTLSSQQQVVAMLLSNIPLLELLGRVLQLTGILPSSSEPAFSLSSEALICSAWLLTAALLTQQHIYKTEVHHVIHLEVDQVFSAVAFRKKKPTLFFVSILQFLRVFLRQNLSSSLVKFVVHHTDQHERELPLSKEDATLYPLAMRHVLSLVISLQNLLVQKDLLLSQTVIGCLEILLEYLHGKNQVIASHIASQPWNKFLLITLLDGRENSFLHPEILKLVTLCVQYQSTSLISQSEISHVLEEAANTKLLELPDATVSALHSFLLQVSTLVKMVADH</sequence>
<dbReference type="RefSeq" id="XP_054843718.1">
    <property type="nucleotide sequence ID" value="XM_054987743.1"/>
</dbReference>
<dbReference type="KEGG" id="emc:129335306"/>
<dbReference type="GeneID" id="129335306"/>
<dbReference type="AlphaFoldDB" id="A0AA97JR63"/>
<keyword evidence="1" id="KW-1185">Reference proteome</keyword>
<accession>A0AA97JR63</accession>
<organism evidence="1 2">
    <name type="scientific">Eublepharis macularius</name>
    <name type="common">Leopard gecko</name>
    <name type="synonym">Cyrtodactylus macularius</name>
    <dbReference type="NCBI Taxonomy" id="481883"/>
    <lineage>
        <taxon>Eukaryota</taxon>
        <taxon>Metazoa</taxon>
        <taxon>Chordata</taxon>
        <taxon>Craniata</taxon>
        <taxon>Vertebrata</taxon>
        <taxon>Euteleostomi</taxon>
        <taxon>Lepidosauria</taxon>
        <taxon>Squamata</taxon>
        <taxon>Bifurcata</taxon>
        <taxon>Gekkota</taxon>
        <taxon>Eublepharidae</taxon>
        <taxon>Eublepharinae</taxon>
        <taxon>Eublepharis</taxon>
    </lineage>
</organism>
<dbReference type="InterPro" id="IPR016024">
    <property type="entry name" value="ARM-type_fold"/>
</dbReference>
<evidence type="ECO:0000313" key="1">
    <source>
        <dbReference type="Proteomes" id="UP001190640"/>
    </source>
</evidence>
<dbReference type="PANTHER" id="PTHR12044:SF14">
    <property type="entry name" value="MEIOTIC DOUBLE-STRANDED BREAK FORMATION PROTEIN 1"/>
    <property type="match status" value="1"/>
</dbReference>
<evidence type="ECO:0000313" key="2">
    <source>
        <dbReference type="RefSeq" id="XP_054843718.1"/>
    </source>
</evidence>
<dbReference type="PANTHER" id="PTHR12044">
    <property type="entry name" value="BCL2 INTERACTING MEDIATOR OF CELL DEATH"/>
    <property type="match status" value="1"/>
</dbReference>
<dbReference type="InterPro" id="IPR052133">
    <property type="entry name" value="Immune_Signaling-Apoptosis_Reg"/>
</dbReference>
<dbReference type="CTD" id="150365"/>
<reference evidence="2" key="1">
    <citation type="submission" date="2025-08" db="UniProtKB">
        <authorList>
            <consortium name="RefSeq"/>
        </authorList>
    </citation>
    <scope>IDENTIFICATION</scope>
    <source>
        <tissue evidence="2">Blood</tissue>
    </source>
</reference>
<dbReference type="Proteomes" id="UP001190640">
    <property type="component" value="Chromosome 9"/>
</dbReference>
<dbReference type="SUPFAM" id="SSF48371">
    <property type="entry name" value="ARM repeat"/>
    <property type="match status" value="1"/>
</dbReference>
<dbReference type="GO" id="GO:0007127">
    <property type="term" value="P:meiosis I"/>
    <property type="evidence" value="ECO:0007669"/>
    <property type="project" value="TreeGrafter"/>
</dbReference>
<proteinExistence type="predicted"/>
<gene>
    <name evidence="2" type="primary">MEI1</name>
</gene>
<protein>
    <submittedName>
        <fullName evidence="2">Meiosis inhibitor protein 1</fullName>
    </submittedName>
</protein>
<name>A0AA97JR63_EUBMA</name>